<dbReference type="Proteomes" id="UP000217507">
    <property type="component" value="Plasmid Plasmid5 dna"/>
</dbReference>
<protein>
    <recommendedName>
        <fullName evidence="3">CopG family transcriptional regulator</fullName>
    </recommendedName>
</protein>
<name>A0A1Z4KXG4_ANAVA</name>
<reference evidence="1 2" key="1">
    <citation type="submission" date="2017-06" db="EMBL/GenBank/DDBJ databases">
        <title>Genome sequencing of cyanobaciteial culture collection at National Institute for Environmental Studies (NIES).</title>
        <authorList>
            <person name="Hirose Y."/>
            <person name="Shimura Y."/>
            <person name="Fujisawa T."/>
            <person name="Nakamura Y."/>
            <person name="Kawachi M."/>
        </authorList>
    </citation>
    <scope>NUCLEOTIDE SEQUENCE [LARGE SCALE GENOMIC DNA]</scope>
    <source>
        <strain evidence="1 2">NIES-23</strain>
        <plasmid evidence="2">Plasmid Plasmid5 dna</plasmid>
    </source>
</reference>
<evidence type="ECO:0000313" key="2">
    <source>
        <dbReference type="Proteomes" id="UP000217507"/>
    </source>
</evidence>
<accession>A0A1Z4KXG4</accession>
<evidence type="ECO:0000313" key="1">
    <source>
        <dbReference type="EMBL" id="BAY73582.1"/>
    </source>
</evidence>
<sequence>MARPSLPTKEVKKAIITVRAKSEEHEALLKYCEERNITIAQLFRERFSDVLMSA</sequence>
<evidence type="ECO:0008006" key="3">
    <source>
        <dbReference type="Google" id="ProtNLM"/>
    </source>
</evidence>
<organism evidence="1 2">
    <name type="scientific">Trichormus variabilis NIES-23</name>
    <dbReference type="NCBI Taxonomy" id="1973479"/>
    <lineage>
        <taxon>Bacteria</taxon>
        <taxon>Bacillati</taxon>
        <taxon>Cyanobacteriota</taxon>
        <taxon>Cyanophyceae</taxon>
        <taxon>Nostocales</taxon>
        <taxon>Nostocaceae</taxon>
        <taxon>Trichormus</taxon>
    </lineage>
</organism>
<dbReference type="EMBL" id="AP018221">
    <property type="protein sequence ID" value="BAY73582.1"/>
    <property type="molecule type" value="Genomic_DNA"/>
</dbReference>
<gene>
    <name evidence="1" type="ORF">NIES23_64340</name>
</gene>
<dbReference type="AlphaFoldDB" id="A0A1Z4KXG4"/>
<proteinExistence type="predicted"/>
<keyword evidence="1" id="KW-0614">Plasmid</keyword>
<geneLocation type="plasmid" evidence="1">
    <name>plasmid5</name>
</geneLocation>